<reference evidence="2" key="1">
    <citation type="submission" date="2021-02" db="EMBL/GenBank/DDBJ databases">
        <authorList>
            <person name="Dougan E. K."/>
            <person name="Rhodes N."/>
            <person name="Thang M."/>
            <person name="Chan C."/>
        </authorList>
    </citation>
    <scope>NUCLEOTIDE SEQUENCE</scope>
</reference>
<sequence length="191" mass="21567">VHGFLGNEAASHMPRPLLCASLVVTLIYWMLFVYSQAVHQNSFVSWEVRATFRNFDDNVLQRGGKAIRSGDDSPDESVLQDFEEAYDWLREGYMPMLWQEGPRGRGYLANRIRLVGGVRLSRQRSAPPRCAEAESSAQPWMDIIYNESCSIGAQSDGQQDSHWLDISHNLSSVIAHLDHLQQTGWLSDGTN</sequence>
<dbReference type="EMBL" id="CAJNIZ010030202">
    <property type="protein sequence ID" value="CAE7522083.1"/>
    <property type="molecule type" value="Genomic_DNA"/>
</dbReference>
<keyword evidence="1" id="KW-0472">Membrane</keyword>
<feature type="non-terminal residue" evidence="2">
    <location>
        <position position="1"/>
    </location>
</feature>
<gene>
    <name evidence="2" type="primary">pkd2</name>
    <name evidence="2" type="ORF">SPIL2461_LOCUS13674</name>
</gene>
<organism evidence="2 3">
    <name type="scientific">Symbiodinium pilosum</name>
    <name type="common">Dinoflagellate</name>
    <dbReference type="NCBI Taxonomy" id="2952"/>
    <lineage>
        <taxon>Eukaryota</taxon>
        <taxon>Sar</taxon>
        <taxon>Alveolata</taxon>
        <taxon>Dinophyceae</taxon>
        <taxon>Suessiales</taxon>
        <taxon>Symbiodiniaceae</taxon>
        <taxon>Symbiodinium</taxon>
    </lineage>
</organism>
<feature type="transmembrane region" description="Helical" evidence="1">
    <location>
        <begin position="17"/>
        <end position="35"/>
    </location>
</feature>
<keyword evidence="1" id="KW-1133">Transmembrane helix</keyword>
<proteinExistence type="predicted"/>
<comment type="caution">
    <text evidence="2">The sequence shown here is derived from an EMBL/GenBank/DDBJ whole genome shotgun (WGS) entry which is preliminary data.</text>
</comment>
<protein>
    <submittedName>
        <fullName evidence="2">Pkd2 protein</fullName>
    </submittedName>
</protein>
<dbReference type="OrthoDB" id="446828at2759"/>
<keyword evidence="1" id="KW-0812">Transmembrane</keyword>
<name>A0A812T8W5_SYMPI</name>
<accession>A0A812T8W5</accession>
<evidence type="ECO:0000256" key="1">
    <source>
        <dbReference type="SAM" id="Phobius"/>
    </source>
</evidence>
<dbReference type="Proteomes" id="UP000649617">
    <property type="component" value="Unassembled WGS sequence"/>
</dbReference>
<evidence type="ECO:0000313" key="2">
    <source>
        <dbReference type="EMBL" id="CAE7522083.1"/>
    </source>
</evidence>
<feature type="non-terminal residue" evidence="2">
    <location>
        <position position="191"/>
    </location>
</feature>
<keyword evidence="3" id="KW-1185">Reference proteome</keyword>
<evidence type="ECO:0000313" key="3">
    <source>
        <dbReference type="Proteomes" id="UP000649617"/>
    </source>
</evidence>
<dbReference type="AlphaFoldDB" id="A0A812T8W5"/>